<feature type="compositionally biased region" description="Polar residues" evidence="4">
    <location>
        <begin position="1185"/>
        <end position="1196"/>
    </location>
</feature>
<feature type="compositionally biased region" description="Low complexity" evidence="4">
    <location>
        <begin position="357"/>
        <end position="371"/>
    </location>
</feature>
<dbReference type="SMART" id="SM00027">
    <property type="entry name" value="EH"/>
    <property type="match status" value="3"/>
</dbReference>
<dbReference type="CDD" id="cd14285">
    <property type="entry name" value="UBA_scEDE1_like"/>
    <property type="match status" value="1"/>
</dbReference>
<feature type="coiled-coil region" evidence="3">
    <location>
        <begin position="565"/>
        <end position="697"/>
    </location>
</feature>
<dbReference type="Pfam" id="PF00627">
    <property type="entry name" value="UBA"/>
    <property type="match status" value="1"/>
</dbReference>
<evidence type="ECO:0000259" key="6">
    <source>
        <dbReference type="PROSITE" id="PS50031"/>
    </source>
</evidence>
<keyword evidence="2 3" id="KW-0175">Coiled coil</keyword>
<dbReference type="GO" id="GO:0005509">
    <property type="term" value="F:calcium ion binding"/>
    <property type="evidence" value="ECO:0007669"/>
    <property type="project" value="InterPro"/>
</dbReference>
<evidence type="ECO:0000313" key="8">
    <source>
        <dbReference type="EMBL" id="QLQ79020.1"/>
    </source>
</evidence>
<keyword evidence="9" id="KW-1185">Reference proteome</keyword>
<feature type="domain" description="EF-hand" evidence="7">
    <location>
        <begin position="158"/>
        <end position="193"/>
    </location>
</feature>
<sequence>MSSLSFQTPLTPEEQRVYGEQFRKLDQEELGIVTGEALKPLFAGSGLSAQKLSQVWSLVDENNNGFLNLEEYSAALRAIGHLQQYPSLAVTGDLYAHPPAKLAVLDGGQGVSQNATMSIPILAPQDVSKYSQLFERAANGSNSLPGDKAKEIFLKARLPTQTLGEIWGLCDRNASGSLDKTEFVMAMHLIQLCMSNSPSVNPMPHTLPGQLWNSIGASVAATVSPLSANSTGRSSLGRRSTLSRLSSGVFNSASTDWSLTFEKKQQFDAIFDSLDKSHKGSLDSQTLVPFFLSSRLNQDTLASIWDLADIHNNAEFTKVEFAIAMFLIQKKNAGVELPDVIPDQLLQSPALGLYQQQQPAQQLHQQVPQQPNIAIPSRNTKPSFQEAPLQVTQNSNNGSLSELMALNSSFASPSSQTPVRRNSHNFGREATNTGAAAAHQTRSVPGQSDWNPNVIREDDEDALQSQNLQQQPQQLQQQPQQLQQLQQQPQYQNVPQPVSKSAPPAVAPRSSWSNLPKVPDFSSFALPGAIAGAAGVAGAAMAGAAAASGHRNNDLYADAEASSQLSSATTEMANLSNQVNSLSKQASLSNERKARAEQELKRVNEMKTAIESKLSSLRSTHEQNVKQTEQLEADLATINKENENLNQQLAVVEGNYHATESKLRDLSEEFRQAQEKNSQLKEQISSLNAMSATLQSQVAEKQQHVKQERSLIDVNGKQLEVNQMTVANFQSEIQGLDEKLTIYLTKRKELDDYQKTVEDQHAQLQTKYQELEAGNSELKAREQELAQRTEQVKEQEKLYEQHVERLQTMFEDLSKRKESLDRAEEDLEKQHFEYASKVQELSEKQMKLAMGELPSDSGQMVSRTVAIPNAKHDSDISKFVDDSVANSKLVNQANEDEDRAESEVFDEDVPTTGSQTEADDELETRAPMGHRETVAATLADGFEGDLNEYGIPRTQSLTSSVANNPPHSVMDEAELPQKLEASSEANVEDKELTVAATQIPGHWEEATVSTAGTEKHEINSENPPELPRDKPVASSVPRSENIGSVPEEIPIEKLKLNEEEASSSNDEFEDTREDINPNPKQSVKDSPIMLAGQPPSYQVPSKMPANVAISSTTAADTAPSPAKDAFDDAFMGLQQAADEETEAVGDDQRINESIEEFEKIEHKDLDEELQQNAFTGTLTTEATVRSKDINTGSDNTSNDEWDEIFAGFGNGDASAANKGLANNPQQQRPIPIKPHDGYLSSPVNRKLATTPRSLAVEELSGMGFTEQEATSALEKCNWDLEAATNFLLDNA</sequence>
<dbReference type="GO" id="GO:0016197">
    <property type="term" value="P:endosomal transport"/>
    <property type="evidence" value="ECO:0007669"/>
    <property type="project" value="TreeGrafter"/>
</dbReference>
<name>A0A7H9HNY5_9SACH</name>
<dbReference type="PROSITE" id="PS50030">
    <property type="entry name" value="UBA"/>
    <property type="match status" value="1"/>
</dbReference>
<reference evidence="8 9" key="1">
    <citation type="submission" date="2020-06" db="EMBL/GenBank/DDBJ databases">
        <title>The yeast mating-type switching endonuclease HO is a domesticated member of an unorthodox homing genetic element family.</title>
        <authorList>
            <person name="Coughlan A.Y."/>
            <person name="Lombardi L."/>
            <person name="Braun-Galleani S."/>
            <person name="Martos A.R."/>
            <person name="Galeote V."/>
            <person name="Bigey F."/>
            <person name="Dequin S."/>
            <person name="Byrne K.P."/>
            <person name="Wolfe K.H."/>
        </authorList>
    </citation>
    <scope>NUCLEOTIDE SEQUENCE [LARGE SCALE GENOMIC DNA]</scope>
    <source>
        <strain evidence="8 9">CBS2947</strain>
    </source>
</reference>
<accession>A0A7H9HNY5</accession>
<dbReference type="InterPro" id="IPR018247">
    <property type="entry name" value="EF_Hand_1_Ca_BS"/>
</dbReference>
<dbReference type="InterPro" id="IPR011992">
    <property type="entry name" value="EF-hand-dom_pair"/>
</dbReference>
<dbReference type="PANTHER" id="PTHR11216">
    <property type="entry name" value="EH DOMAIN"/>
    <property type="match status" value="1"/>
</dbReference>
<dbReference type="OrthoDB" id="524326at2759"/>
<feature type="compositionally biased region" description="Low complexity" evidence="4">
    <location>
        <begin position="463"/>
        <end position="511"/>
    </location>
</feature>
<feature type="region of interest" description="Disordered" evidence="4">
    <location>
        <begin position="890"/>
        <end position="930"/>
    </location>
</feature>
<dbReference type="GO" id="GO:0005737">
    <property type="term" value="C:cytoplasm"/>
    <property type="evidence" value="ECO:0007669"/>
    <property type="project" value="TreeGrafter"/>
</dbReference>
<feature type="domain" description="EF-hand" evidence="7">
    <location>
        <begin position="47"/>
        <end position="82"/>
    </location>
</feature>
<feature type="region of interest" description="Disordered" evidence="4">
    <location>
        <begin position="997"/>
        <end position="1102"/>
    </location>
</feature>
<evidence type="ECO:0000256" key="2">
    <source>
        <dbReference type="ARBA" id="ARBA00023054"/>
    </source>
</evidence>
<feature type="compositionally biased region" description="Polar residues" evidence="4">
    <location>
        <begin position="432"/>
        <end position="451"/>
    </location>
</feature>
<feature type="domain" description="EH" evidence="6">
    <location>
        <begin position="126"/>
        <end position="218"/>
    </location>
</feature>
<dbReference type="Gene3D" id="1.10.8.10">
    <property type="entry name" value="DNA helicase RuvA subunit, C-terminal domain"/>
    <property type="match status" value="1"/>
</dbReference>
<dbReference type="InterPro" id="IPR015940">
    <property type="entry name" value="UBA"/>
</dbReference>
<dbReference type="SUPFAM" id="SSF46934">
    <property type="entry name" value="UBA-like"/>
    <property type="match status" value="1"/>
</dbReference>
<feature type="region of interest" description="Disordered" evidence="4">
    <location>
        <begin position="1185"/>
        <end position="1245"/>
    </location>
</feature>
<dbReference type="InterPro" id="IPR002048">
    <property type="entry name" value="EF_hand_dom"/>
</dbReference>
<dbReference type="EMBL" id="CP059268">
    <property type="protein sequence ID" value="QLQ79020.1"/>
    <property type="molecule type" value="Genomic_DNA"/>
</dbReference>
<dbReference type="PROSITE" id="PS00018">
    <property type="entry name" value="EF_HAND_1"/>
    <property type="match status" value="2"/>
</dbReference>
<dbReference type="Gene3D" id="1.10.287.1490">
    <property type="match status" value="1"/>
</dbReference>
<feature type="region of interest" description="Disordered" evidence="4">
    <location>
        <begin position="432"/>
        <end position="511"/>
    </location>
</feature>
<evidence type="ECO:0000256" key="4">
    <source>
        <dbReference type="SAM" id="MobiDB-lite"/>
    </source>
</evidence>
<dbReference type="SMART" id="SM00165">
    <property type="entry name" value="UBA"/>
    <property type="match status" value="1"/>
</dbReference>
<dbReference type="GO" id="GO:0006897">
    <property type="term" value="P:endocytosis"/>
    <property type="evidence" value="ECO:0007669"/>
    <property type="project" value="TreeGrafter"/>
</dbReference>
<dbReference type="FunFam" id="1.10.8.10:FF:000010">
    <property type="entry name" value="Putative ubiquitin-conjugating enzyme e2 k"/>
    <property type="match status" value="1"/>
</dbReference>
<dbReference type="PROSITE" id="PS50222">
    <property type="entry name" value="EF_HAND_2"/>
    <property type="match status" value="3"/>
</dbReference>
<dbReference type="PANTHER" id="PTHR11216:SF170">
    <property type="entry name" value="DYNAMIN ASSOCIATED PROTEIN 160, ISOFORM D"/>
    <property type="match status" value="1"/>
</dbReference>
<evidence type="ECO:0000313" key="9">
    <source>
        <dbReference type="Proteomes" id="UP000510647"/>
    </source>
</evidence>
<organism evidence="8 9">
    <name type="scientific">Torulaspora globosa</name>
    <dbReference type="NCBI Taxonomy" id="48254"/>
    <lineage>
        <taxon>Eukaryota</taxon>
        <taxon>Fungi</taxon>
        <taxon>Dikarya</taxon>
        <taxon>Ascomycota</taxon>
        <taxon>Saccharomycotina</taxon>
        <taxon>Saccharomycetes</taxon>
        <taxon>Saccharomycetales</taxon>
        <taxon>Saccharomycetaceae</taxon>
        <taxon>Torulaspora</taxon>
    </lineage>
</organism>
<feature type="coiled-coil region" evidence="3">
    <location>
        <begin position="754"/>
        <end position="844"/>
    </location>
</feature>
<evidence type="ECO:0000256" key="1">
    <source>
        <dbReference type="ARBA" id="ARBA00022837"/>
    </source>
</evidence>
<dbReference type="Gene3D" id="1.10.238.10">
    <property type="entry name" value="EF-hand"/>
    <property type="match status" value="3"/>
</dbReference>
<protein>
    <recommendedName>
        <fullName evidence="10">EF-hand</fullName>
    </recommendedName>
</protein>
<evidence type="ECO:0008006" key="10">
    <source>
        <dbReference type="Google" id="ProtNLM"/>
    </source>
</evidence>
<gene>
    <name evidence="8" type="ORF">HG537_0B03670</name>
</gene>
<dbReference type="GO" id="GO:0005886">
    <property type="term" value="C:plasma membrane"/>
    <property type="evidence" value="ECO:0007669"/>
    <property type="project" value="TreeGrafter"/>
</dbReference>
<keyword evidence="1" id="KW-0106">Calcium</keyword>
<dbReference type="InterPro" id="IPR000261">
    <property type="entry name" value="EH_dom"/>
</dbReference>
<dbReference type="InterPro" id="IPR009060">
    <property type="entry name" value="UBA-like_sf"/>
</dbReference>
<dbReference type="Proteomes" id="UP000510647">
    <property type="component" value="Chromosome 2"/>
</dbReference>
<dbReference type="CDD" id="cd00052">
    <property type="entry name" value="EH"/>
    <property type="match status" value="3"/>
</dbReference>
<feature type="domain" description="EH" evidence="6">
    <location>
        <begin position="14"/>
        <end position="102"/>
    </location>
</feature>
<evidence type="ECO:0000256" key="3">
    <source>
        <dbReference type="SAM" id="Coils"/>
    </source>
</evidence>
<dbReference type="SUPFAM" id="SSF47473">
    <property type="entry name" value="EF-hand"/>
    <property type="match status" value="3"/>
</dbReference>
<feature type="domain" description="EF-hand" evidence="7">
    <location>
        <begin position="262"/>
        <end position="297"/>
    </location>
</feature>
<evidence type="ECO:0000259" key="7">
    <source>
        <dbReference type="PROSITE" id="PS50222"/>
    </source>
</evidence>
<dbReference type="PROSITE" id="PS50031">
    <property type="entry name" value="EH"/>
    <property type="match status" value="3"/>
</dbReference>
<dbReference type="SMART" id="SM00054">
    <property type="entry name" value="EFh"/>
    <property type="match status" value="4"/>
</dbReference>
<feature type="domain" description="UBA" evidence="5">
    <location>
        <begin position="1248"/>
        <end position="1290"/>
    </location>
</feature>
<feature type="domain" description="EH" evidence="6">
    <location>
        <begin position="263"/>
        <end position="352"/>
    </location>
</feature>
<proteinExistence type="predicted"/>
<feature type="region of interest" description="Disordered" evidence="4">
    <location>
        <begin position="357"/>
        <end position="380"/>
    </location>
</feature>
<dbReference type="Pfam" id="PF12763">
    <property type="entry name" value="EH"/>
    <property type="match status" value="3"/>
</dbReference>
<evidence type="ECO:0000259" key="5">
    <source>
        <dbReference type="PROSITE" id="PS50030"/>
    </source>
</evidence>
<feature type="compositionally biased region" description="Acidic residues" evidence="4">
    <location>
        <begin position="894"/>
        <end position="909"/>
    </location>
</feature>